<dbReference type="PANTHER" id="PTHR45339">
    <property type="entry name" value="HYBRID SIGNAL TRANSDUCTION HISTIDINE KINASE J"/>
    <property type="match status" value="1"/>
</dbReference>
<evidence type="ECO:0000259" key="10">
    <source>
        <dbReference type="PROSITE" id="PS50110"/>
    </source>
</evidence>
<feature type="transmembrane region" description="Helical" evidence="8">
    <location>
        <begin position="64"/>
        <end position="84"/>
    </location>
</feature>
<keyword evidence="5" id="KW-0808">Transferase</keyword>
<dbReference type="PANTHER" id="PTHR45339:SF1">
    <property type="entry name" value="HYBRID SIGNAL TRANSDUCTION HISTIDINE KINASE J"/>
    <property type="match status" value="1"/>
</dbReference>
<evidence type="ECO:0000256" key="6">
    <source>
        <dbReference type="ARBA" id="ARBA00023012"/>
    </source>
</evidence>
<evidence type="ECO:0000259" key="9">
    <source>
        <dbReference type="PROSITE" id="PS50109"/>
    </source>
</evidence>
<comment type="catalytic activity">
    <reaction evidence="1">
        <text>ATP + protein L-histidine = ADP + protein N-phospho-L-histidine.</text>
        <dbReference type="EC" id="2.7.13.3"/>
    </reaction>
</comment>
<evidence type="ECO:0000256" key="3">
    <source>
        <dbReference type="ARBA" id="ARBA00012438"/>
    </source>
</evidence>
<dbReference type="EMBL" id="JBHSMD010000010">
    <property type="protein sequence ID" value="MFC5495403.1"/>
    <property type="molecule type" value="Genomic_DNA"/>
</dbReference>
<evidence type="ECO:0000313" key="11">
    <source>
        <dbReference type="EMBL" id="MFC5495403.1"/>
    </source>
</evidence>
<feature type="modified residue" description="4-aspartylphosphate" evidence="7">
    <location>
        <position position="637"/>
    </location>
</feature>
<name>A0ABW0N789_9ACTN</name>
<dbReference type="CDD" id="cd00082">
    <property type="entry name" value="HisKA"/>
    <property type="match status" value="1"/>
</dbReference>
<dbReference type="InterPro" id="IPR036097">
    <property type="entry name" value="HisK_dim/P_sf"/>
</dbReference>
<evidence type="ECO:0000256" key="7">
    <source>
        <dbReference type="PROSITE-ProRule" id="PRU00169"/>
    </source>
</evidence>
<protein>
    <recommendedName>
        <fullName evidence="3">histidine kinase</fullName>
        <ecNumber evidence="3">2.7.13.3</ecNumber>
    </recommendedName>
</protein>
<feature type="modified residue" description="4-aspartylphosphate" evidence="7">
    <location>
        <position position="775"/>
    </location>
</feature>
<feature type="domain" description="Response regulatory" evidence="10">
    <location>
        <begin position="726"/>
        <end position="843"/>
    </location>
</feature>
<accession>A0ABW0N789</accession>
<reference evidence="12" key="1">
    <citation type="journal article" date="2019" name="Int. J. Syst. Evol. Microbiol.">
        <title>The Global Catalogue of Microorganisms (GCM) 10K type strain sequencing project: providing services to taxonomists for standard genome sequencing and annotation.</title>
        <authorList>
            <consortium name="The Broad Institute Genomics Platform"/>
            <consortium name="The Broad Institute Genome Sequencing Center for Infectious Disease"/>
            <person name="Wu L."/>
            <person name="Ma J."/>
        </authorList>
    </citation>
    <scope>NUCLEOTIDE SEQUENCE [LARGE SCALE GENOMIC DNA]</scope>
    <source>
        <strain evidence="12">KACC 13778</strain>
    </source>
</reference>
<dbReference type="CDD" id="cd00156">
    <property type="entry name" value="REC"/>
    <property type="match status" value="1"/>
</dbReference>
<evidence type="ECO:0000256" key="2">
    <source>
        <dbReference type="ARBA" id="ARBA00004236"/>
    </source>
</evidence>
<evidence type="ECO:0000256" key="8">
    <source>
        <dbReference type="SAM" id="Phobius"/>
    </source>
</evidence>
<dbReference type="SUPFAM" id="SSF52172">
    <property type="entry name" value="CheY-like"/>
    <property type="match status" value="2"/>
</dbReference>
<feature type="transmembrane region" description="Helical" evidence="8">
    <location>
        <begin position="32"/>
        <end position="52"/>
    </location>
</feature>
<organism evidence="11 12">
    <name type="scientific">Nocardioides caricicola</name>
    <dbReference type="NCBI Taxonomy" id="634770"/>
    <lineage>
        <taxon>Bacteria</taxon>
        <taxon>Bacillati</taxon>
        <taxon>Actinomycetota</taxon>
        <taxon>Actinomycetes</taxon>
        <taxon>Propionibacteriales</taxon>
        <taxon>Nocardioidaceae</taxon>
        <taxon>Nocardioides</taxon>
    </lineage>
</organism>
<dbReference type="InterPro" id="IPR011006">
    <property type="entry name" value="CheY-like_superfamily"/>
</dbReference>
<dbReference type="SUPFAM" id="SSF47384">
    <property type="entry name" value="Homodimeric domain of signal transducing histidine kinase"/>
    <property type="match status" value="1"/>
</dbReference>
<gene>
    <name evidence="11" type="ORF">ACFPKY_20010</name>
</gene>
<dbReference type="PRINTS" id="PR00344">
    <property type="entry name" value="BCTRLSENSOR"/>
</dbReference>
<sequence>MRPTSWPRPVVVLWVFAVVPAVIHLVHPEGVISRFAYLGASLPPIVAVIGTVRAPRGARMVPGLIAAGLCLLPLGFFVARLVHPDGDIPDASIADVFYMLGYGAILAALLRATLVSGRGRTRLDVDAVIDSVTVVVVSVLVFWNISIGAIVTDGSVSGFTRFITASYPILDVAMFALVLRASSTRRSRDALGLPFALGIWCWLLSHVGYVPFPGEAGTQATALFDVIWLIGSVFLASATFRPEVRLGPEAPAEITTTVPLRTLGLAVLPLMVPPALVLYNVVAVDGRTLPAAEAIVGMTLLAVLTFARTARLLHLEARARIDLAAARDAALEGSRAKSAFLATMSHEIRTPMNGVIGLTDLLLDTELNERQRQYADGVKSAGNALLTVINDVLDFSKIEAGHLELEEIDFDLVQVVEEVAELITEPARAKDLELLAYCSPQLPLGLRGDPSRLRQILLNLASNAVKFTSAGEVVIRAHLESSAPGAVTVRFEVVDTGIGIADEDSGRLFEPFSQADSSTTRQFGGTGLGLAISRQLVTAMGGELGVESVPGKGSTFWFTIEFELARDGSIVPARRTDRLKGLRALIVDDNTTNRLVLRNQLAAWSMDVTVADNGATALNTLIEAARQGEPFDLAIIDMTMPGMNGLDLARQINAAPILTGTGLALMTSGGNLTEEEAREAGIVAMLSKPVQLARLHATLHEVMGARRVPAPRPDLPAEPVDVGRGLVLVVDDGEINQIVATGMLERLGYTVEIANDGMEAVQAIRRTSYSAIFMDVQMPIMDGYEATQRIRRIEGEIQHTPIIAMTAGAIAGDRERCLEAGMDDYISKPVALATIEETLARWIRVP</sequence>
<evidence type="ECO:0000256" key="1">
    <source>
        <dbReference type="ARBA" id="ARBA00000085"/>
    </source>
</evidence>
<dbReference type="PROSITE" id="PS50109">
    <property type="entry name" value="HIS_KIN"/>
    <property type="match status" value="1"/>
</dbReference>
<dbReference type="Gene3D" id="3.30.565.10">
    <property type="entry name" value="Histidine kinase-like ATPase, C-terminal domain"/>
    <property type="match status" value="1"/>
</dbReference>
<dbReference type="Pfam" id="PF00072">
    <property type="entry name" value="Response_reg"/>
    <property type="match status" value="2"/>
</dbReference>
<keyword evidence="8" id="KW-1133">Transmembrane helix</keyword>
<evidence type="ECO:0000256" key="5">
    <source>
        <dbReference type="ARBA" id="ARBA00022777"/>
    </source>
</evidence>
<feature type="transmembrane region" description="Helical" evidence="8">
    <location>
        <begin position="158"/>
        <end position="179"/>
    </location>
</feature>
<feature type="domain" description="Histidine kinase" evidence="9">
    <location>
        <begin position="343"/>
        <end position="564"/>
    </location>
</feature>
<dbReference type="InterPro" id="IPR004358">
    <property type="entry name" value="Sig_transdc_His_kin-like_C"/>
</dbReference>
<dbReference type="SUPFAM" id="SSF55874">
    <property type="entry name" value="ATPase domain of HSP90 chaperone/DNA topoisomerase II/histidine kinase"/>
    <property type="match status" value="1"/>
</dbReference>
<dbReference type="Proteomes" id="UP001595956">
    <property type="component" value="Unassembled WGS sequence"/>
</dbReference>
<evidence type="ECO:0000313" key="12">
    <source>
        <dbReference type="Proteomes" id="UP001595956"/>
    </source>
</evidence>
<dbReference type="SMART" id="SM00388">
    <property type="entry name" value="HisKA"/>
    <property type="match status" value="1"/>
</dbReference>
<feature type="domain" description="Response regulatory" evidence="10">
    <location>
        <begin position="583"/>
        <end position="703"/>
    </location>
</feature>
<dbReference type="InterPro" id="IPR003661">
    <property type="entry name" value="HisK_dim/P_dom"/>
</dbReference>
<dbReference type="Pfam" id="PF02518">
    <property type="entry name" value="HATPase_c"/>
    <property type="match status" value="1"/>
</dbReference>
<dbReference type="PROSITE" id="PS50110">
    <property type="entry name" value="RESPONSE_REGULATORY"/>
    <property type="match status" value="2"/>
</dbReference>
<comment type="subcellular location">
    <subcellularLocation>
        <location evidence="2">Cell membrane</location>
    </subcellularLocation>
</comment>
<dbReference type="InterPro" id="IPR005467">
    <property type="entry name" value="His_kinase_dom"/>
</dbReference>
<dbReference type="Gene3D" id="3.40.50.2300">
    <property type="match status" value="2"/>
</dbReference>
<evidence type="ECO:0000256" key="4">
    <source>
        <dbReference type="ARBA" id="ARBA00022553"/>
    </source>
</evidence>
<feature type="transmembrane region" description="Helical" evidence="8">
    <location>
        <begin position="127"/>
        <end position="152"/>
    </location>
</feature>
<dbReference type="Gene3D" id="1.10.287.130">
    <property type="match status" value="1"/>
</dbReference>
<feature type="transmembrane region" description="Helical" evidence="8">
    <location>
        <begin position="260"/>
        <end position="282"/>
    </location>
</feature>
<dbReference type="InterPro" id="IPR003594">
    <property type="entry name" value="HATPase_dom"/>
</dbReference>
<feature type="transmembrane region" description="Helical" evidence="8">
    <location>
        <begin position="96"/>
        <end position="115"/>
    </location>
</feature>
<feature type="transmembrane region" description="Helical" evidence="8">
    <location>
        <begin position="9"/>
        <end position="26"/>
    </location>
</feature>
<proteinExistence type="predicted"/>
<dbReference type="SMART" id="SM00448">
    <property type="entry name" value="REC"/>
    <property type="match status" value="2"/>
</dbReference>
<keyword evidence="5" id="KW-0418">Kinase</keyword>
<keyword evidence="8" id="KW-0472">Membrane</keyword>
<dbReference type="InterPro" id="IPR001789">
    <property type="entry name" value="Sig_transdc_resp-reg_receiver"/>
</dbReference>
<dbReference type="InterPro" id="IPR036890">
    <property type="entry name" value="HATPase_C_sf"/>
</dbReference>
<dbReference type="RefSeq" id="WP_345181761.1">
    <property type="nucleotide sequence ID" value="NZ_BAABFQ010000009.1"/>
</dbReference>
<keyword evidence="4 7" id="KW-0597">Phosphoprotein</keyword>
<comment type="caution">
    <text evidence="11">The sequence shown here is derived from an EMBL/GenBank/DDBJ whole genome shotgun (WGS) entry which is preliminary data.</text>
</comment>
<keyword evidence="6" id="KW-0902">Two-component regulatory system</keyword>
<keyword evidence="12" id="KW-1185">Reference proteome</keyword>
<feature type="transmembrane region" description="Helical" evidence="8">
    <location>
        <begin position="191"/>
        <end position="210"/>
    </location>
</feature>
<dbReference type="Pfam" id="PF00512">
    <property type="entry name" value="HisKA"/>
    <property type="match status" value="1"/>
</dbReference>
<dbReference type="CDD" id="cd17546">
    <property type="entry name" value="REC_hyHK_CKI1_RcsC-like"/>
    <property type="match status" value="1"/>
</dbReference>
<keyword evidence="8" id="KW-0812">Transmembrane</keyword>
<dbReference type="EC" id="2.7.13.3" evidence="3"/>
<dbReference type="CDD" id="cd16922">
    <property type="entry name" value="HATPase_EvgS-ArcB-TorS-like"/>
    <property type="match status" value="1"/>
</dbReference>
<dbReference type="SMART" id="SM00387">
    <property type="entry name" value="HATPase_c"/>
    <property type="match status" value="1"/>
</dbReference>
<feature type="transmembrane region" description="Helical" evidence="8">
    <location>
        <begin position="294"/>
        <end position="313"/>
    </location>
</feature>